<sequence length="1064" mass="121499">MPRQPAALPIGVEVHPSAPNKVRCIVCFRMDPHTAGKWMLQGSISKHLNSDVHKQHVRQHQEEEEENIHRHEVLMNTYSGASADTRINSFSIPEKTLHPSISQSTVGFSNADIDEIRDHFLEPLDIHDEEDERSKLEAEAYNIYMQAMEEELEEAAEDDTNTNVVEMMCQMGIDSEDNTGIDFENLVLPTAAIDNNMDYSPYPNKLTMLLDIMDNLPRLRLSTNHFKFILWLLKQAGVQQVPSYDSFRKVQKDLTHLCGSEPVKCTSFLGNRFYVNDPREAIKRQFANPEVAPHINLYPEETTGPISEVWQAERWKEFDSSNLTPMYSNNGKQFYVNEVAMLHDNRLVIPLLWLKRDGILHADCNVVEVTSGGTWIRQSTVQSIRADEFEINYLDIIESMPNKRIPWIDASTVPTMPNPKRQLVGEDEDLYVVMIPVWADDVSGNKSKQYNKHINLYMENSNLPGHLLQQEFLVNFLSTSPNATSPEQFAEIRNIVNETQKNPIRCYNAHTKRKCRIILRVPSLPADNPQQSEEACHIGGQGNKFCRRCHAGGTQKEQETDIGYHSLFSTGVVRSAAETREVLELQLKAAMSGISSRVEEIQTWTGTKDKITQHWVEILLQKANDHRNANPGVTSDDRVAELTKWLDSQPGDKMNPLLDIAGLDPTKDTPVEILHTILLGIIKYAWLMFHSKLSEEQQRLFTARLQSTDTSGLSIPPIRAAYMMQYKNNLIGKHFKSLMQTMVFHLHDLTTATEFEVVKAIGELGAMLGFLKSETWINIWYHDLEIRIGNVLDAFSAVDPHKISCKIKLHLLPHLIEDCRRYGPAIHNSSVHNDTRHCKHWVNNKSVIAKSVVKLQDKYVLGRLCEILSQSVKVVEDPDYILTVEKFTLGVDKHPDFDMPVLQRPEGNKPSAKFVVVKPEDILFAVSVQHDCRLARCTATGSRVVRQERRDTSRHIAVIDHVDDDNFVINTHALHNAVLLRELLPRNLTEPKPIHQDRQAYHFEVATRYRVGQEEKRKSTAEKCKTTMAAKKQAQELREAEMNRTSNLDGSWSYIQKGNKRIRS</sequence>
<dbReference type="PANTHER" id="PTHR31912:SF34">
    <property type="entry name" value="NOTOCHORD-RELATED PROTEIN"/>
    <property type="match status" value="1"/>
</dbReference>
<name>A0A4S8LV86_DENBC</name>
<keyword evidence="2" id="KW-1185">Reference proteome</keyword>
<dbReference type="Proteomes" id="UP000297245">
    <property type="component" value="Unassembled WGS sequence"/>
</dbReference>
<proteinExistence type="predicted"/>
<dbReference type="PANTHER" id="PTHR31912">
    <property type="entry name" value="IP13529P"/>
    <property type="match status" value="1"/>
</dbReference>
<dbReference type="EMBL" id="ML179253">
    <property type="protein sequence ID" value="THU93261.1"/>
    <property type="molecule type" value="Genomic_DNA"/>
</dbReference>
<organism evidence="1 2">
    <name type="scientific">Dendrothele bispora (strain CBS 962.96)</name>
    <dbReference type="NCBI Taxonomy" id="1314807"/>
    <lineage>
        <taxon>Eukaryota</taxon>
        <taxon>Fungi</taxon>
        <taxon>Dikarya</taxon>
        <taxon>Basidiomycota</taxon>
        <taxon>Agaricomycotina</taxon>
        <taxon>Agaricomycetes</taxon>
        <taxon>Agaricomycetidae</taxon>
        <taxon>Agaricales</taxon>
        <taxon>Agaricales incertae sedis</taxon>
        <taxon>Dendrothele</taxon>
    </lineage>
</organism>
<evidence type="ECO:0000313" key="1">
    <source>
        <dbReference type="EMBL" id="THU93261.1"/>
    </source>
</evidence>
<dbReference type="AlphaFoldDB" id="A0A4S8LV86"/>
<dbReference type="OrthoDB" id="2506088at2759"/>
<protein>
    <submittedName>
        <fullName evidence="1">Uncharacterized protein</fullName>
    </submittedName>
</protein>
<reference evidence="1 2" key="1">
    <citation type="journal article" date="2019" name="Nat. Ecol. Evol.">
        <title>Megaphylogeny resolves global patterns of mushroom evolution.</title>
        <authorList>
            <person name="Varga T."/>
            <person name="Krizsan K."/>
            <person name="Foldi C."/>
            <person name="Dima B."/>
            <person name="Sanchez-Garcia M."/>
            <person name="Sanchez-Ramirez S."/>
            <person name="Szollosi G.J."/>
            <person name="Szarkandi J.G."/>
            <person name="Papp V."/>
            <person name="Albert L."/>
            <person name="Andreopoulos W."/>
            <person name="Angelini C."/>
            <person name="Antonin V."/>
            <person name="Barry K.W."/>
            <person name="Bougher N.L."/>
            <person name="Buchanan P."/>
            <person name="Buyck B."/>
            <person name="Bense V."/>
            <person name="Catcheside P."/>
            <person name="Chovatia M."/>
            <person name="Cooper J."/>
            <person name="Damon W."/>
            <person name="Desjardin D."/>
            <person name="Finy P."/>
            <person name="Geml J."/>
            <person name="Haridas S."/>
            <person name="Hughes K."/>
            <person name="Justo A."/>
            <person name="Karasinski D."/>
            <person name="Kautmanova I."/>
            <person name="Kiss B."/>
            <person name="Kocsube S."/>
            <person name="Kotiranta H."/>
            <person name="LaButti K.M."/>
            <person name="Lechner B.E."/>
            <person name="Liimatainen K."/>
            <person name="Lipzen A."/>
            <person name="Lukacs Z."/>
            <person name="Mihaltcheva S."/>
            <person name="Morgado L.N."/>
            <person name="Niskanen T."/>
            <person name="Noordeloos M.E."/>
            <person name="Ohm R.A."/>
            <person name="Ortiz-Santana B."/>
            <person name="Ovrebo C."/>
            <person name="Racz N."/>
            <person name="Riley R."/>
            <person name="Savchenko A."/>
            <person name="Shiryaev A."/>
            <person name="Soop K."/>
            <person name="Spirin V."/>
            <person name="Szebenyi C."/>
            <person name="Tomsovsky M."/>
            <person name="Tulloss R.E."/>
            <person name="Uehling J."/>
            <person name="Grigoriev I.V."/>
            <person name="Vagvolgyi C."/>
            <person name="Papp T."/>
            <person name="Martin F.M."/>
            <person name="Miettinen O."/>
            <person name="Hibbett D.S."/>
            <person name="Nagy L.G."/>
        </authorList>
    </citation>
    <scope>NUCLEOTIDE SEQUENCE [LARGE SCALE GENOMIC DNA]</scope>
    <source>
        <strain evidence="1 2">CBS 962.96</strain>
    </source>
</reference>
<evidence type="ECO:0000313" key="2">
    <source>
        <dbReference type="Proteomes" id="UP000297245"/>
    </source>
</evidence>
<gene>
    <name evidence="1" type="ORF">K435DRAFT_861654</name>
</gene>
<accession>A0A4S8LV86</accession>